<dbReference type="EMBL" id="JBAKAZ010000054">
    <property type="protein sequence ID" value="MEL0630418.1"/>
    <property type="molecule type" value="Genomic_DNA"/>
</dbReference>
<dbReference type="Proteomes" id="UP001369082">
    <property type="component" value="Unassembled WGS sequence"/>
</dbReference>
<dbReference type="Pfam" id="PF05930">
    <property type="entry name" value="Phage_AlpA"/>
    <property type="match status" value="1"/>
</dbReference>
<dbReference type="SUPFAM" id="SSF46955">
    <property type="entry name" value="Putative DNA-binding domain"/>
    <property type="match status" value="1"/>
</dbReference>
<gene>
    <name evidence="1" type="ORF">V6256_12450</name>
</gene>
<dbReference type="InterPro" id="IPR010260">
    <property type="entry name" value="AlpA"/>
</dbReference>
<sequence>MITNTTSFTESNRVISITELSQLLSKSRVSLWRWQRDGVLPLPIKIQGRTIGWRESAILEWLESQEVS</sequence>
<organism evidence="1 2">
    <name type="scientific">Psychromonas aquatilis</name>
    <dbReference type="NCBI Taxonomy" id="2005072"/>
    <lineage>
        <taxon>Bacteria</taxon>
        <taxon>Pseudomonadati</taxon>
        <taxon>Pseudomonadota</taxon>
        <taxon>Gammaproteobacteria</taxon>
        <taxon>Alteromonadales</taxon>
        <taxon>Psychromonadaceae</taxon>
        <taxon>Psychromonas</taxon>
    </lineage>
</organism>
<dbReference type="InterPro" id="IPR009061">
    <property type="entry name" value="DNA-bd_dom_put_sf"/>
</dbReference>
<dbReference type="Gene3D" id="1.10.238.160">
    <property type="match status" value="1"/>
</dbReference>
<accession>A0ABU9GSV8</accession>
<evidence type="ECO:0000313" key="1">
    <source>
        <dbReference type="EMBL" id="MEL0630418.1"/>
    </source>
</evidence>
<reference evidence="1 2" key="1">
    <citation type="submission" date="2024-02" db="EMBL/GenBank/DDBJ databases">
        <title>Bacteria isolated from the canopy kelp, Nereocystis luetkeana.</title>
        <authorList>
            <person name="Pfister C.A."/>
            <person name="Younker I.T."/>
            <person name="Light S.H."/>
        </authorList>
    </citation>
    <scope>NUCLEOTIDE SEQUENCE [LARGE SCALE GENOMIC DNA]</scope>
    <source>
        <strain evidence="1 2">TI.1.05</strain>
    </source>
</reference>
<dbReference type="RefSeq" id="WP_341598545.1">
    <property type="nucleotide sequence ID" value="NZ_JBAKAZ010000054.1"/>
</dbReference>
<protein>
    <submittedName>
        <fullName evidence="1">AlpA family phage regulatory protein</fullName>
    </submittedName>
</protein>
<comment type="caution">
    <text evidence="1">The sequence shown here is derived from an EMBL/GenBank/DDBJ whole genome shotgun (WGS) entry which is preliminary data.</text>
</comment>
<name>A0ABU9GSV8_9GAMM</name>
<keyword evidence="2" id="KW-1185">Reference proteome</keyword>
<proteinExistence type="predicted"/>
<evidence type="ECO:0000313" key="2">
    <source>
        <dbReference type="Proteomes" id="UP001369082"/>
    </source>
</evidence>